<dbReference type="Pfam" id="PF07751">
    <property type="entry name" value="Abi_2"/>
    <property type="match status" value="1"/>
</dbReference>
<gene>
    <name evidence="1" type="ORF">Pcatena_04230</name>
</gene>
<dbReference type="Proteomes" id="UP000273154">
    <property type="component" value="Chromosome"/>
</dbReference>
<dbReference type="AlphaFoldDB" id="A0A3G9K0W8"/>
<dbReference type="InterPro" id="IPR011664">
    <property type="entry name" value="Abi_system_AbiD/AbiF-like"/>
</dbReference>
<dbReference type="GeneID" id="88848571"/>
<dbReference type="KEGG" id="pcat:Pcatena_04230"/>
<proteinExistence type="predicted"/>
<dbReference type="EMBL" id="AP019367">
    <property type="protein sequence ID" value="BBH49836.1"/>
    <property type="molecule type" value="Genomic_DNA"/>
</dbReference>
<evidence type="ECO:0000313" key="1">
    <source>
        <dbReference type="EMBL" id="BBH49836.1"/>
    </source>
</evidence>
<organism evidence="1 2">
    <name type="scientific">Parolsenella catena</name>
    <dbReference type="NCBI Taxonomy" id="2003188"/>
    <lineage>
        <taxon>Bacteria</taxon>
        <taxon>Bacillati</taxon>
        <taxon>Actinomycetota</taxon>
        <taxon>Coriobacteriia</taxon>
        <taxon>Coriobacteriales</taxon>
        <taxon>Atopobiaceae</taxon>
        <taxon>Parolsenella</taxon>
    </lineage>
</organism>
<dbReference type="OrthoDB" id="5363652at2"/>
<reference evidence="2" key="1">
    <citation type="submission" date="2018-11" db="EMBL/GenBank/DDBJ databases">
        <title>Comparative genomics of Parolsenella catena and Libanicoccus massiliensis: Reclassification of Libanicoccus massiliensis as Parolsenella massiliensis comb. nov.</title>
        <authorList>
            <person name="Sakamoto M."/>
            <person name="Ikeyama N."/>
            <person name="Murakami T."/>
            <person name="Mori H."/>
            <person name="Yuki M."/>
            <person name="Ohkuma M."/>
        </authorList>
    </citation>
    <scope>NUCLEOTIDE SEQUENCE [LARGE SCALE GENOMIC DNA]</scope>
    <source>
        <strain evidence="2">JCM 31932</strain>
    </source>
</reference>
<evidence type="ECO:0008006" key="3">
    <source>
        <dbReference type="Google" id="ProtNLM"/>
    </source>
</evidence>
<evidence type="ECO:0000313" key="2">
    <source>
        <dbReference type="Proteomes" id="UP000273154"/>
    </source>
</evidence>
<dbReference type="RefSeq" id="WP_126421213.1">
    <property type="nucleotide sequence ID" value="NZ_AP019367.1"/>
</dbReference>
<protein>
    <recommendedName>
        <fullName evidence="3">Abortive infection bacteriophage resistance protein</fullName>
    </recommendedName>
</protein>
<accession>A0A3G9K0W8</accession>
<name>A0A3G9K0W8_9ACTN</name>
<keyword evidence="2" id="KW-1185">Reference proteome</keyword>
<sequence>MAKEFKTIGELVDLLESRGVKTDEKTSSVLQREGYYAIVNGYKDTFLDRAAMQSSPGDVYKKGTTFRQIYDLFLFDRELRAFCLRYLIEAEACMKNAVVYAFCEKHPEANAYLERSNYVRPRDMLVPKAFRKNVETEANKNLADLMRRLNGKLGISSRTPDCVRHYLESYGEVPLWVLQNDLTFGNVEHFYQLQKRGVQNAACRIISSWSAAGRIGARDLLTAFHVLVGFRNICAHDDRLYCASIDGLHFDAMLNELRMVLPLERSEELGSTLASVIDPFRGRLDPRALNAMYTNPKDIPMEYRD</sequence>